<dbReference type="EMBL" id="BMZC01000005">
    <property type="protein sequence ID" value="GGZ62395.1"/>
    <property type="molecule type" value="Genomic_DNA"/>
</dbReference>
<evidence type="ECO:0000256" key="1">
    <source>
        <dbReference type="SAM" id="Phobius"/>
    </source>
</evidence>
<feature type="transmembrane region" description="Helical" evidence="1">
    <location>
        <begin position="62"/>
        <end position="81"/>
    </location>
</feature>
<protein>
    <submittedName>
        <fullName evidence="2">Transporter</fullName>
    </submittedName>
</protein>
<sequence length="170" mass="18505">MGEINDKKQVFSAMSIEVNSTKQNFMALISGLLFSAGLTVSTMVDPARVIGFLDVLGAWDPALAFVMLGAIIVYMPLYWLVIRRKRTPLLGREFHLPSKIKIDGALVMGAVIFGIGWGITGICPGPAIANISKGHFSIFIFILSMVVGMLVASKFNNIIKCAQENRCNEP</sequence>
<gene>
    <name evidence="2" type="ORF">GCM10011274_20450</name>
</gene>
<feature type="transmembrane region" description="Helical" evidence="1">
    <location>
        <begin position="102"/>
        <end position="122"/>
    </location>
</feature>
<name>A0A8H9IFZ9_9ALTE</name>
<organism evidence="2 3">
    <name type="scientific">Paraglaciecola chathamensis</name>
    <dbReference type="NCBI Taxonomy" id="368405"/>
    <lineage>
        <taxon>Bacteria</taxon>
        <taxon>Pseudomonadati</taxon>
        <taxon>Pseudomonadota</taxon>
        <taxon>Gammaproteobacteria</taxon>
        <taxon>Alteromonadales</taxon>
        <taxon>Alteromonadaceae</taxon>
        <taxon>Paraglaciecola</taxon>
    </lineage>
</organism>
<dbReference type="InterPro" id="IPR046513">
    <property type="entry name" value="DUF6691"/>
</dbReference>
<feature type="transmembrane region" description="Helical" evidence="1">
    <location>
        <begin position="134"/>
        <end position="152"/>
    </location>
</feature>
<dbReference type="RefSeq" id="WP_191866103.1">
    <property type="nucleotide sequence ID" value="NZ_BMZC01000005.1"/>
</dbReference>
<keyword evidence="1" id="KW-0472">Membrane</keyword>
<reference evidence="2" key="2">
    <citation type="submission" date="2020-09" db="EMBL/GenBank/DDBJ databases">
        <authorList>
            <person name="Sun Q."/>
            <person name="Kim S."/>
        </authorList>
    </citation>
    <scope>NUCLEOTIDE SEQUENCE</scope>
    <source>
        <strain evidence="2">KCTC 32337</strain>
    </source>
</reference>
<dbReference type="Pfam" id="PF20398">
    <property type="entry name" value="DUF6691"/>
    <property type="match status" value="1"/>
</dbReference>
<comment type="caution">
    <text evidence="2">The sequence shown here is derived from an EMBL/GenBank/DDBJ whole genome shotgun (WGS) entry which is preliminary data.</text>
</comment>
<proteinExistence type="predicted"/>
<keyword evidence="1" id="KW-1133">Transmembrane helix</keyword>
<keyword evidence="1" id="KW-0812">Transmembrane</keyword>
<reference evidence="2" key="1">
    <citation type="journal article" date="2014" name="Int. J. Syst. Evol. Microbiol.">
        <title>Complete genome sequence of Corynebacterium casei LMG S-19264T (=DSM 44701T), isolated from a smear-ripened cheese.</title>
        <authorList>
            <consortium name="US DOE Joint Genome Institute (JGI-PGF)"/>
            <person name="Walter F."/>
            <person name="Albersmeier A."/>
            <person name="Kalinowski J."/>
            <person name="Ruckert C."/>
        </authorList>
    </citation>
    <scope>NUCLEOTIDE SEQUENCE</scope>
    <source>
        <strain evidence="2">KCTC 32337</strain>
    </source>
</reference>
<dbReference type="Proteomes" id="UP000622604">
    <property type="component" value="Unassembled WGS sequence"/>
</dbReference>
<evidence type="ECO:0000313" key="2">
    <source>
        <dbReference type="EMBL" id="GGZ62395.1"/>
    </source>
</evidence>
<dbReference type="AlphaFoldDB" id="A0A8H9IFZ9"/>
<accession>A0A8H9IFZ9</accession>
<evidence type="ECO:0000313" key="3">
    <source>
        <dbReference type="Proteomes" id="UP000622604"/>
    </source>
</evidence>